<name>A0A327YPP3_9FLAO</name>
<feature type="coiled-coil region" evidence="1">
    <location>
        <begin position="540"/>
        <end position="570"/>
    </location>
</feature>
<dbReference type="SUPFAM" id="SSF53041">
    <property type="entry name" value="Resolvase-like"/>
    <property type="match status" value="1"/>
</dbReference>
<gene>
    <name evidence="4" type="ORF">B0I03_10567</name>
</gene>
<dbReference type="Pfam" id="PF07508">
    <property type="entry name" value="Recombinase"/>
    <property type="match status" value="1"/>
</dbReference>
<dbReference type="GO" id="GO:0000150">
    <property type="term" value="F:DNA strand exchange activity"/>
    <property type="evidence" value="ECO:0007669"/>
    <property type="project" value="InterPro"/>
</dbReference>
<organism evidence="4 5">
    <name type="scientific">Flavobacterium aquaticum</name>
    <dbReference type="NCBI Taxonomy" id="1236486"/>
    <lineage>
        <taxon>Bacteria</taxon>
        <taxon>Pseudomonadati</taxon>
        <taxon>Bacteroidota</taxon>
        <taxon>Flavobacteriia</taxon>
        <taxon>Flavobacteriales</taxon>
        <taxon>Flavobacteriaceae</taxon>
        <taxon>Flavobacterium</taxon>
    </lineage>
</organism>
<dbReference type="AlphaFoldDB" id="A0A327YPP3"/>
<reference evidence="4 5" key="1">
    <citation type="submission" date="2018-06" db="EMBL/GenBank/DDBJ databases">
        <title>Genomic Encyclopedia of Type Strains, Phase III (KMG-III): the genomes of soil and plant-associated and newly described type strains.</title>
        <authorList>
            <person name="Whitman W."/>
        </authorList>
    </citation>
    <scope>NUCLEOTIDE SEQUENCE [LARGE SCALE GENOMIC DNA]</scope>
    <source>
        <strain evidence="4 5">CGMCC 1.12398</strain>
    </source>
</reference>
<evidence type="ECO:0000313" key="4">
    <source>
        <dbReference type="EMBL" id="RAK21635.1"/>
    </source>
</evidence>
<accession>A0A327YPP3</accession>
<sequence length="590" mass="67967">MNKVAIYARVSTVDNQIYDRQISDLTKVINNHGYNINQIEIFAEKLSGYDKERPQLNKLISEASNYKCIYISEISRLGRDPSHTRKIIDDLTDKNIPIYIQSIGQSTLNPDGSRNTIMSIILQVLMEFAHSEAETMKTRMKSGKLEAVKSGKVAGNNQAYGYANVDKMQVIDEDEAMVVEKIFQMYLEGKGTRVIAGILNDMKIPTRLAKTHKDKTVSFEKTGIEKSGADILWDGNTILQMIKNPIYKGTRIFKGEKIPTPQIISEEIWEQANTLRTTKTHRNYLTSYTYLLKDFCYCGKCGKKYLGTFNLKKSHEFYRCVSFLKKGQQCGNAGININLIESVIYHQLIQSENLLKYLDNPNDILNQIKAELSDIELQFKLQSNVLASKERELERLLDLYLSNPSYKKELFENKEKELSNEIEALNKKISILKKQIFDKQLTVANYDKETATKEMLINAKNNRTELQTIFKQFINKIYINTLNKRFALITLEIKINGVIIPNTLKLIIDVKKSHRRGHNKVKSYQYIAVSKMENNPVFKNNVLMNDLKDIEEEVEKLFELAEKVKDVNQNILPDTIDIVPEENWLSINPK</sequence>
<dbReference type="EMBL" id="QLMI01000005">
    <property type="protein sequence ID" value="RAK21635.1"/>
    <property type="molecule type" value="Genomic_DNA"/>
</dbReference>
<dbReference type="Pfam" id="PF13408">
    <property type="entry name" value="Zn_ribbon_recom"/>
    <property type="match status" value="1"/>
</dbReference>
<evidence type="ECO:0000259" key="3">
    <source>
        <dbReference type="PROSITE" id="PS51737"/>
    </source>
</evidence>
<evidence type="ECO:0000256" key="1">
    <source>
        <dbReference type="SAM" id="Coils"/>
    </source>
</evidence>
<dbReference type="InterPro" id="IPR038109">
    <property type="entry name" value="DNA_bind_recomb_sf"/>
</dbReference>
<dbReference type="PANTHER" id="PTHR30461:SF23">
    <property type="entry name" value="DNA RECOMBINASE-RELATED"/>
    <property type="match status" value="1"/>
</dbReference>
<dbReference type="InterPro" id="IPR050639">
    <property type="entry name" value="SSR_resolvase"/>
</dbReference>
<dbReference type="PROSITE" id="PS51736">
    <property type="entry name" value="RECOMBINASES_3"/>
    <property type="match status" value="1"/>
</dbReference>
<dbReference type="Gene3D" id="3.40.50.1390">
    <property type="entry name" value="Resolvase, N-terminal catalytic domain"/>
    <property type="match status" value="1"/>
</dbReference>
<dbReference type="Gene3D" id="3.90.1750.20">
    <property type="entry name" value="Putative Large Serine Recombinase, Chain B, Domain 2"/>
    <property type="match status" value="1"/>
</dbReference>
<dbReference type="InterPro" id="IPR006119">
    <property type="entry name" value="Resolv_N"/>
</dbReference>
<comment type="caution">
    <text evidence="4">The sequence shown here is derived from an EMBL/GenBank/DDBJ whole genome shotgun (WGS) entry which is preliminary data.</text>
</comment>
<keyword evidence="1" id="KW-0175">Coiled coil</keyword>
<feature type="domain" description="Resolvase/invertase-type recombinase catalytic" evidence="2">
    <location>
        <begin position="3"/>
        <end position="151"/>
    </location>
</feature>
<dbReference type="OrthoDB" id="1094757at2"/>
<dbReference type="InterPro" id="IPR036162">
    <property type="entry name" value="Resolvase-like_N_sf"/>
</dbReference>
<keyword evidence="5" id="KW-1185">Reference proteome</keyword>
<evidence type="ECO:0000313" key="5">
    <source>
        <dbReference type="Proteomes" id="UP000249620"/>
    </source>
</evidence>
<dbReference type="InterPro" id="IPR011109">
    <property type="entry name" value="DNA_bind_recombinase_dom"/>
</dbReference>
<evidence type="ECO:0000259" key="2">
    <source>
        <dbReference type="PROSITE" id="PS51736"/>
    </source>
</evidence>
<dbReference type="InterPro" id="IPR025827">
    <property type="entry name" value="Zn_ribbon_recom_dom"/>
</dbReference>
<dbReference type="GO" id="GO:0003677">
    <property type="term" value="F:DNA binding"/>
    <property type="evidence" value="ECO:0007669"/>
    <property type="project" value="InterPro"/>
</dbReference>
<feature type="domain" description="Recombinase" evidence="3">
    <location>
        <begin position="159"/>
        <end position="283"/>
    </location>
</feature>
<proteinExistence type="predicted"/>
<protein>
    <submittedName>
        <fullName evidence="4">DNA invertase Pin-like site-specific DNA recombinase</fullName>
    </submittedName>
</protein>
<dbReference type="Proteomes" id="UP000249620">
    <property type="component" value="Unassembled WGS sequence"/>
</dbReference>
<dbReference type="Pfam" id="PF00239">
    <property type="entry name" value="Resolvase"/>
    <property type="match status" value="1"/>
</dbReference>
<dbReference type="PANTHER" id="PTHR30461">
    <property type="entry name" value="DNA-INVERTASE FROM LAMBDOID PROPHAGE"/>
    <property type="match status" value="1"/>
</dbReference>
<feature type="coiled-coil region" evidence="1">
    <location>
        <begin position="408"/>
        <end position="435"/>
    </location>
</feature>
<dbReference type="CDD" id="cd03768">
    <property type="entry name" value="SR_ResInv"/>
    <property type="match status" value="1"/>
</dbReference>
<dbReference type="PROSITE" id="PS51737">
    <property type="entry name" value="RECOMBINASE_DNA_BIND"/>
    <property type="match status" value="1"/>
</dbReference>
<dbReference type="SMART" id="SM00857">
    <property type="entry name" value="Resolvase"/>
    <property type="match status" value="1"/>
</dbReference>
<dbReference type="RefSeq" id="WP_146603285.1">
    <property type="nucleotide sequence ID" value="NZ_QLMI01000005.1"/>
</dbReference>